<keyword evidence="1" id="KW-1133">Transmembrane helix</keyword>
<evidence type="ECO:0000256" key="1">
    <source>
        <dbReference type="SAM" id="Phobius"/>
    </source>
</evidence>
<proteinExistence type="predicted"/>
<dbReference type="STRING" id="690850.Desaf_2108"/>
<evidence type="ECO:0000313" key="3">
    <source>
        <dbReference type="Proteomes" id="UP000007844"/>
    </source>
</evidence>
<reference evidence="2 3" key="1">
    <citation type="journal article" date="2011" name="J. Bacteriol.">
        <title>Genome sequence of the mercury-methylating and pleomorphic Desulfovibrio africanus Strain Walvis Bay.</title>
        <authorList>
            <person name="Brown S.D."/>
            <person name="Wall J.D."/>
            <person name="Kucken A.M."/>
            <person name="Gilmour C.C."/>
            <person name="Podar M."/>
            <person name="Brandt C.C."/>
            <person name="Teshima H."/>
            <person name="Detter J.C."/>
            <person name="Han C.S."/>
            <person name="Land M.L."/>
            <person name="Lucas S."/>
            <person name="Han J."/>
            <person name="Pennacchio L."/>
            <person name="Nolan M."/>
            <person name="Pitluck S."/>
            <person name="Woyke T."/>
            <person name="Goodwin L."/>
            <person name="Palumbo A.V."/>
            <person name="Elias D.A."/>
        </authorList>
    </citation>
    <scope>NUCLEOTIDE SEQUENCE [LARGE SCALE GENOMIC DNA]</scope>
    <source>
        <strain evidence="2 3">Walvis Bay</strain>
    </source>
</reference>
<feature type="transmembrane region" description="Helical" evidence="1">
    <location>
        <begin position="52"/>
        <end position="71"/>
    </location>
</feature>
<keyword evidence="1" id="KW-0812">Transmembrane</keyword>
<dbReference type="EMBL" id="CP003221">
    <property type="protein sequence ID" value="EGJ50437.1"/>
    <property type="molecule type" value="Genomic_DNA"/>
</dbReference>
<accession>F3Z3Y5</accession>
<dbReference type="Proteomes" id="UP000007844">
    <property type="component" value="Chromosome"/>
</dbReference>
<protein>
    <recommendedName>
        <fullName evidence="4">Type IV pilus assembly PilZ</fullName>
    </recommendedName>
</protein>
<dbReference type="KEGG" id="daf:Desaf_2108"/>
<gene>
    <name evidence="2" type="ORF">Desaf_2108</name>
</gene>
<dbReference type="eggNOG" id="ENOG50317NJ">
    <property type="taxonomic scope" value="Bacteria"/>
</dbReference>
<keyword evidence="1" id="KW-0472">Membrane</keyword>
<evidence type="ECO:0000313" key="2">
    <source>
        <dbReference type="EMBL" id="EGJ50437.1"/>
    </source>
</evidence>
<sequence length="367" mass="42295">MVFQTWWMMAFQRLGEFCSGADRAPKAASFDKSYLNLVQNSFARVQMKPADTYFLGSILGIVTVLLMGYLLRHNYKKLHYHLLAMFAGKKRLENNRRILEHLAKAESPLEVHQGDGKNARYLSEGKIEEVGPAGFVLKVMGNSANMRFPVGKMLMFLFRPIQFKDRQFNHFNTYLERVSQPGSREYLLHFQMPMSLNYLLRRNHSRYEVERQSFIKGKLWLERWEDGRSRLRLLGPSLRINMDKAGDAWVHDISAGGIRLVLPEGARPQAYKQGKDMCLQLFLFNPAKGNYRWIWLGATVTKVFTSGKGLNLCMRFAALGSMVNAEESEMRWADIGVAEGLPGMNRVIDEWEHYLAGRQEKDQEALV</sequence>
<organism evidence="2 3">
    <name type="scientific">Desulfocurvibacter africanus subsp. africanus str. Walvis Bay</name>
    <dbReference type="NCBI Taxonomy" id="690850"/>
    <lineage>
        <taxon>Bacteria</taxon>
        <taxon>Pseudomonadati</taxon>
        <taxon>Thermodesulfobacteriota</taxon>
        <taxon>Desulfovibrionia</taxon>
        <taxon>Desulfovibrionales</taxon>
        <taxon>Desulfovibrionaceae</taxon>
        <taxon>Desulfocurvibacter</taxon>
    </lineage>
</organism>
<dbReference type="HOGENOM" id="CLU_753825_0_0_7"/>
<dbReference type="RefSeq" id="WP_014260180.1">
    <property type="nucleotide sequence ID" value="NC_016629.1"/>
</dbReference>
<name>F3Z3Y5_DESAF</name>
<evidence type="ECO:0008006" key="4">
    <source>
        <dbReference type="Google" id="ProtNLM"/>
    </source>
</evidence>
<dbReference type="AlphaFoldDB" id="F3Z3Y5"/>
<keyword evidence="3" id="KW-1185">Reference proteome</keyword>